<dbReference type="OrthoDB" id="9797534at2"/>
<dbReference type="GO" id="GO:0005886">
    <property type="term" value="C:plasma membrane"/>
    <property type="evidence" value="ECO:0007669"/>
    <property type="project" value="UniProtKB-SubCell"/>
</dbReference>
<comment type="caution">
    <text evidence="11">The sequence shown here is derived from an EMBL/GenBank/DDBJ whole genome shotgun (WGS) entry which is preliminary data.</text>
</comment>
<comment type="similarity">
    <text evidence="8 9">Belongs to the TRAP transporter small permease family.</text>
</comment>
<dbReference type="AlphaFoldDB" id="A0A3S2VN24"/>
<feature type="transmembrane region" description="Helical" evidence="9">
    <location>
        <begin position="12"/>
        <end position="36"/>
    </location>
</feature>
<keyword evidence="5 9" id="KW-0812">Transmembrane</keyword>
<dbReference type="RefSeq" id="WP_127766827.1">
    <property type="nucleotide sequence ID" value="NZ_SADE01000003.1"/>
</dbReference>
<feature type="transmembrane region" description="Helical" evidence="9">
    <location>
        <begin position="87"/>
        <end position="106"/>
    </location>
</feature>
<keyword evidence="12" id="KW-1185">Reference proteome</keyword>
<evidence type="ECO:0000256" key="3">
    <source>
        <dbReference type="ARBA" id="ARBA00022475"/>
    </source>
</evidence>
<keyword evidence="7 9" id="KW-0472">Membrane</keyword>
<sequence>MRRVRVALDFVYKFCGVLAAIALAMIGVLILAQIIGRLFGVLVPGVNEASAFLLAATTFLALAYSFRAGSHIRVSVVLHYLPPRLRHIADLLSVAVATALIGYFAWYTWKLVQDSMKFQEVSDGLLAIPLAIPQGAMLAGLIVLAVALVEEFFNILFGGTPSFDDSQDVVLEKRDDSSADLV</sequence>
<dbReference type="EMBL" id="SADE01000003">
    <property type="protein sequence ID" value="RVU34728.1"/>
    <property type="molecule type" value="Genomic_DNA"/>
</dbReference>
<evidence type="ECO:0000256" key="1">
    <source>
        <dbReference type="ARBA" id="ARBA00004429"/>
    </source>
</evidence>
<dbReference type="InterPro" id="IPR007387">
    <property type="entry name" value="TRAP_DctQ"/>
</dbReference>
<dbReference type="Proteomes" id="UP000287447">
    <property type="component" value="Unassembled WGS sequence"/>
</dbReference>
<feature type="domain" description="Tripartite ATP-independent periplasmic transporters DctQ component" evidence="10">
    <location>
        <begin position="28"/>
        <end position="156"/>
    </location>
</feature>
<gene>
    <name evidence="11" type="ORF">EOI86_17910</name>
</gene>
<accession>A0A3S2VN24</accession>
<keyword evidence="4 9" id="KW-0997">Cell inner membrane</keyword>
<proteinExistence type="inferred from homology"/>
<feature type="transmembrane region" description="Helical" evidence="9">
    <location>
        <begin position="126"/>
        <end position="149"/>
    </location>
</feature>
<evidence type="ECO:0000256" key="8">
    <source>
        <dbReference type="ARBA" id="ARBA00038436"/>
    </source>
</evidence>
<dbReference type="PANTHER" id="PTHR35011">
    <property type="entry name" value="2,3-DIKETO-L-GULONATE TRAP TRANSPORTER SMALL PERMEASE PROTEIN YIAM"/>
    <property type="match status" value="1"/>
</dbReference>
<evidence type="ECO:0000259" key="10">
    <source>
        <dbReference type="Pfam" id="PF04290"/>
    </source>
</evidence>
<comment type="subunit">
    <text evidence="9">The complex comprises the extracytoplasmic solute receptor protein and the two transmembrane proteins.</text>
</comment>
<comment type="function">
    <text evidence="9">Part of the tripartite ATP-independent periplasmic (TRAP) transport system.</text>
</comment>
<evidence type="ECO:0000313" key="12">
    <source>
        <dbReference type="Proteomes" id="UP000287447"/>
    </source>
</evidence>
<dbReference type="Pfam" id="PF04290">
    <property type="entry name" value="DctQ"/>
    <property type="match status" value="1"/>
</dbReference>
<feature type="transmembrane region" description="Helical" evidence="9">
    <location>
        <begin position="48"/>
        <end position="66"/>
    </location>
</feature>
<evidence type="ECO:0000256" key="5">
    <source>
        <dbReference type="ARBA" id="ARBA00022692"/>
    </source>
</evidence>
<evidence type="ECO:0000256" key="4">
    <source>
        <dbReference type="ARBA" id="ARBA00022519"/>
    </source>
</evidence>
<evidence type="ECO:0000256" key="7">
    <source>
        <dbReference type="ARBA" id="ARBA00023136"/>
    </source>
</evidence>
<evidence type="ECO:0000256" key="6">
    <source>
        <dbReference type="ARBA" id="ARBA00022989"/>
    </source>
</evidence>
<keyword evidence="2 9" id="KW-0813">Transport</keyword>
<protein>
    <recommendedName>
        <fullName evidence="9">TRAP transporter small permease protein</fullName>
    </recommendedName>
</protein>
<evidence type="ECO:0000313" key="11">
    <source>
        <dbReference type="EMBL" id="RVU34728.1"/>
    </source>
</evidence>
<reference evidence="12" key="1">
    <citation type="submission" date="2019-01" db="EMBL/GenBank/DDBJ databases">
        <title>Gri0909 isolated from a small marine red alga.</title>
        <authorList>
            <person name="Kim J."/>
            <person name="Jeong S.E."/>
            <person name="Jeon C.O."/>
        </authorList>
    </citation>
    <scope>NUCLEOTIDE SEQUENCE [LARGE SCALE GENOMIC DNA]</scope>
    <source>
        <strain evidence="12">Gri0909</strain>
    </source>
</reference>
<organism evidence="11 12">
    <name type="scientific">Hwanghaeella grinnelliae</name>
    <dbReference type="NCBI Taxonomy" id="2500179"/>
    <lineage>
        <taxon>Bacteria</taxon>
        <taxon>Pseudomonadati</taxon>
        <taxon>Pseudomonadota</taxon>
        <taxon>Alphaproteobacteria</taxon>
        <taxon>Rhodospirillales</taxon>
        <taxon>Rhodospirillaceae</taxon>
        <taxon>Hwanghaeella</taxon>
    </lineage>
</organism>
<keyword evidence="3" id="KW-1003">Cell membrane</keyword>
<dbReference type="GO" id="GO:0022857">
    <property type="term" value="F:transmembrane transporter activity"/>
    <property type="evidence" value="ECO:0007669"/>
    <property type="project" value="UniProtKB-UniRule"/>
</dbReference>
<dbReference type="PANTHER" id="PTHR35011:SF10">
    <property type="entry name" value="TRAP TRANSPORTER SMALL PERMEASE PROTEIN"/>
    <property type="match status" value="1"/>
</dbReference>
<comment type="subcellular location">
    <subcellularLocation>
        <location evidence="1 9">Cell inner membrane</location>
        <topology evidence="1 9">Multi-pass membrane protein</topology>
    </subcellularLocation>
</comment>
<keyword evidence="6 9" id="KW-1133">Transmembrane helix</keyword>
<evidence type="ECO:0000256" key="9">
    <source>
        <dbReference type="RuleBase" id="RU369079"/>
    </source>
</evidence>
<dbReference type="InterPro" id="IPR055348">
    <property type="entry name" value="DctQ"/>
</dbReference>
<evidence type="ECO:0000256" key="2">
    <source>
        <dbReference type="ARBA" id="ARBA00022448"/>
    </source>
</evidence>
<name>A0A3S2VN24_9PROT</name>
<dbReference type="GO" id="GO:0015740">
    <property type="term" value="P:C4-dicarboxylate transport"/>
    <property type="evidence" value="ECO:0007669"/>
    <property type="project" value="TreeGrafter"/>
</dbReference>